<protein>
    <recommendedName>
        <fullName evidence="3">UvrD-like helicase C-terminal domain-containing protein</fullName>
    </recommendedName>
</protein>
<proteinExistence type="predicted"/>
<accession>A0ABZ1B8M4</accession>
<evidence type="ECO:0008006" key="3">
    <source>
        <dbReference type="Google" id="ProtNLM"/>
    </source>
</evidence>
<evidence type="ECO:0000313" key="1">
    <source>
        <dbReference type="EMBL" id="WRL66471.1"/>
    </source>
</evidence>
<dbReference type="RefSeq" id="WP_324277783.1">
    <property type="nucleotide sequence ID" value="NZ_CP141261.1"/>
</dbReference>
<organism evidence="1 2">
    <name type="scientific">Blastococcus brunescens</name>
    <dbReference type="NCBI Taxonomy" id="1564165"/>
    <lineage>
        <taxon>Bacteria</taxon>
        <taxon>Bacillati</taxon>
        <taxon>Actinomycetota</taxon>
        <taxon>Actinomycetes</taxon>
        <taxon>Geodermatophilales</taxon>
        <taxon>Geodermatophilaceae</taxon>
        <taxon>Blastococcus</taxon>
    </lineage>
</organism>
<name>A0ABZ1B8M4_9ACTN</name>
<evidence type="ECO:0000313" key="2">
    <source>
        <dbReference type="Proteomes" id="UP001324287"/>
    </source>
</evidence>
<sequence length="56" mass="6063">MLSRPLIYTALTRAQQHLSIVHASGAALARAVREVDVRPRRTRLAALLADLGDLTG</sequence>
<keyword evidence="2" id="KW-1185">Reference proteome</keyword>
<reference evidence="1 2" key="1">
    <citation type="submission" date="2023-12" db="EMBL/GenBank/DDBJ databases">
        <title>Blastococcus brunescens sp. nov., an actonobacterium isolated from sandstone collected in sahara desert.</title>
        <authorList>
            <person name="Gtari M."/>
            <person name="Ghodhbane F."/>
        </authorList>
    </citation>
    <scope>NUCLEOTIDE SEQUENCE [LARGE SCALE GENOMIC DNA]</scope>
    <source>
        <strain evidence="1 2">BMG 8361</strain>
    </source>
</reference>
<dbReference type="EMBL" id="CP141261">
    <property type="protein sequence ID" value="WRL66471.1"/>
    <property type="molecule type" value="Genomic_DNA"/>
</dbReference>
<gene>
    <name evidence="1" type="ORF">U6N30_14255</name>
</gene>
<dbReference type="Gene3D" id="3.40.50.300">
    <property type="entry name" value="P-loop containing nucleotide triphosphate hydrolases"/>
    <property type="match status" value="1"/>
</dbReference>
<dbReference type="Proteomes" id="UP001324287">
    <property type="component" value="Chromosome"/>
</dbReference>
<dbReference type="InterPro" id="IPR027417">
    <property type="entry name" value="P-loop_NTPase"/>
</dbReference>